<feature type="transmembrane region" description="Helical" evidence="1">
    <location>
        <begin position="256"/>
        <end position="277"/>
    </location>
</feature>
<dbReference type="AlphaFoldDB" id="T1L2U2"/>
<sequence>MTSINRHQCFLKNEDLKNYPKISINSIPSRYKLMISSTNGALGKCLFILIALVLNMKYLNFILAISSDPGLSVLSKSAVCYALIDNIYFIFLHFNYNHEFFGQIEDYWNELQINFDYETRKYFWTQQAISRLFTLVTYTSYIAFNYIDSFYGWYTETANNSSKDSFIEDVFHYVLQIIVGPVSYFNKFCQTCIFNDILILAQTALLFSVIKLKKLYIGSVRGKKILNIDVITDLRHKYLSTHRLVEKINEIMSPCLLIMFIHFTLWVIHLSYALLFLDVHQLIKFKRIIQCVIMLMILVFMASLAIRVHIKSQELLMTVYKLSLKTDSIRILSEMTLFLNYNEIGLSFGGLFMLTTSSLSTLFSILTTIVIAIPSFNKHEDTD</sequence>
<organism evidence="2 3">
    <name type="scientific">Tetranychus urticae</name>
    <name type="common">Two-spotted spider mite</name>
    <dbReference type="NCBI Taxonomy" id="32264"/>
    <lineage>
        <taxon>Eukaryota</taxon>
        <taxon>Metazoa</taxon>
        <taxon>Ecdysozoa</taxon>
        <taxon>Arthropoda</taxon>
        <taxon>Chelicerata</taxon>
        <taxon>Arachnida</taxon>
        <taxon>Acari</taxon>
        <taxon>Acariformes</taxon>
        <taxon>Trombidiformes</taxon>
        <taxon>Prostigmata</taxon>
        <taxon>Eleutherengona</taxon>
        <taxon>Raphignathae</taxon>
        <taxon>Tetranychoidea</taxon>
        <taxon>Tetranychidae</taxon>
        <taxon>Tetranychus</taxon>
    </lineage>
</organism>
<dbReference type="HOGENOM" id="CLU_742543_0_0_1"/>
<feature type="transmembrane region" description="Helical" evidence="1">
    <location>
        <begin position="344"/>
        <end position="373"/>
    </location>
</feature>
<evidence type="ECO:0000313" key="2">
    <source>
        <dbReference type="EnsemblMetazoa" id="tetur34g00410.1"/>
    </source>
</evidence>
<dbReference type="EMBL" id="CAEY01000990">
    <property type="status" value="NOT_ANNOTATED_CDS"/>
    <property type="molecule type" value="Genomic_DNA"/>
</dbReference>
<evidence type="ECO:0000313" key="3">
    <source>
        <dbReference type="Proteomes" id="UP000015104"/>
    </source>
</evidence>
<evidence type="ECO:0000256" key="1">
    <source>
        <dbReference type="SAM" id="Phobius"/>
    </source>
</evidence>
<feature type="transmembrane region" description="Helical" evidence="1">
    <location>
        <begin position="78"/>
        <end position="96"/>
    </location>
</feature>
<keyword evidence="1" id="KW-0472">Membrane</keyword>
<accession>T1L2U2</accession>
<feature type="transmembrane region" description="Helical" evidence="1">
    <location>
        <begin position="289"/>
        <end position="310"/>
    </location>
</feature>
<reference evidence="3" key="1">
    <citation type="submission" date="2011-08" db="EMBL/GenBank/DDBJ databases">
        <authorList>
            <person name="Rombauts S."/>
        </authorList>
    </citation>
    <scope>NUCLEOTIDE SEQUENCE</scope>
    <source>
        <strain evidence="3">London</strain>
    </source>
</reference>
<reference evidence="2" key="2">
    <citation type="submission" date="2015-06" db="UniProtKB">
        <authorList>
            <consortium name="EnsemblMetazoa"/>
        </authorList>
    </citation>
    <scope>IDENTIFICATION</scope>
</reference>
<protein>
    <recommendedName>
        <fullName evidence="4">Gustatory receptor</fullName>
    </recommendedName>
</protein>
<evidence type="ECO:0008006" key="4">
    <source>
        <dbReference type="Google" id="ProtNLM"/>
    </source>
</evidence>
<keyword evidence="1" id="KW-0812">Transmembrane</keyword>
<feature type="transmembrane region" description="Helical" evidence="1">
    <location>
        <begin position="41"/>
        <end position="66"/>
    </location>
</feature>
<keyword evidence="1" id="KW-1133">Transmembrane helix</keyword>
<dbReference type="EnsemblMetazoa" id="tetur34g00410.1">
    <property type="protein sequence ID" value="tetur34g00410.1"/>
    <property type="gene ID" value="tetur34g00410"/>
</dbReference>
<keyword evidence="3" id="KW-1185">Reference proteome</keyword>
<proteinExistence type="predicted"/>
<dbReference type="Proteomes" id="UP000015104">
    <property type="component" value="Unassembled WGS sequence"/>
</dbReference>
<name>T1L2U2_TETUR</name>